<evidence type="ECO:0000313" key="2">
    <source>
        <dbReference type="WBParaSite" id="PS1159_v2.g8738.t1"/>
    </source>
</evidence>
<evidence type="ECO:0000313" key="1">
    <source>
        <dbReference type="Proteomes" id="UP000887580"/>
    </source>
</evidence>
<accession>A0AC35GUV1</accession>
<name>A0AC35GUV1_9BILA</name>
<proteinExistence type="predicted"/>
<protein>
    <submittedName>
        <fullName evidence="2">Uncharacterized protein</fullName>
    </submittedName>
</protein>
<dbReference type="WBParaSite" id="PS1159_v2.g8738.t1">
    <property type="protein sequence ID" value="PS1159_v2.g8738.t1"/>
    <property type="gene ID" value="PS1159_v2.g8738"/>
</dbReference>
<dbReference type="Proteomes" id="UP000887580">
    <property type="component" value="Unplaced"/>
</dbReference>
<organism evidence="1 2">
    <name type="scientific">Panagrolaimus sp. PS1159</name>
    <dbReference type="NCBI Taxonomy" id="55785"/>
    <lineage>
        <taxon>Eukaryota</taxon>
        <taxon>Metazoa</taxon>
        <taxon>Ecdysozoa</taxon>
        <taxon>Nematoda</taxon>
        <taxon>Chromadorea</taxon>
        <taxon>Rhabditida</taxon>
        <taxon>Tylenchina</taxon>
        <taxon>Panagrolaimomorpha</taxon>
        <taxon>Panagrolaimoidea</taxon>
        <taxon>Panagrolaimidae</taxon>
        <taxon>Panagrolaimus</taxon>
    </lineage>
</organism>
<sequence length="266" mass="30953">MYEHCNLHDCEFNNTCLIDSFLTASLLYDKQNENCLSKTIKTYESKNVAENAFLHLLVTDKSFSKRSKHIFLKKLFKDQRNLFGDEENIVLKHFKHRYLIYGNYECQSCHFKGTTEPEDCMFFQRVLNSVEETIIKSMQPENMSIVKVCCNKTVEVLNKRFVDDIPWILPLRPLDFTILRDFTPNMIELIPLTVEVVNSGETITYKLGLISFALIGHFIGLIPSKEGWILFDSFKDPILLHLRDAIQRVTAQGGLINTLYYYVSIE</sequence>
<reference evidence="2" key="1">
    <citation type="submission" date="2022-11" db="UniProtKB">
        <authorList>
            <consortium name="WormBaseParasite"/>
        </authorList>
    </citation>
    <scope>IDENTIFICATION</scope>
</reference>